<evidence type="ECO:0000259" key="16">
    <source>
        <dbReference type="SMART" id="SM00485"/>
    </source>
</evidence>
<feature type="region of interest" description="Disordered" evidence="14">
    <location>
        <begin position="417"/>
        <end position="464"/>
    </location>
</feature>
<keyword evidence="4 13" id="KW-0479">Metal-binding</keyword>
<dbReference type="PROSITE" id="PS00842">
    <property type="entry name" value="XPG_2"/>
    <property type="match status" value="1"/>
</dbReference>
<comment type="caution">
    <text evidence="17">The sequence shown here is derived from an EMBL/GenBank/DDBJ whole genome shotgun (WGS) entry which is preliminary data.</text>
</comment>
<proteinExistence type="inferred from homology"/>
<dbReference type="SMART" id="SM00279">
    <property type="entry name" value="HhH2"/>
    <property type="match status" value="1"/>
</dbReference>
<feature type="compositionally biased region" description="Basic residues" evidence="14">
    <location>
        <begin position="328"/>
        <end position="341"/>
    </location>
</feature>
<evidence type="ECO:0000256" key="3">
    <source>
        <dbReference type="ARBA" id="ARBA00022722"/>
    </source>
</evidence>
<evidence type="ECO:0000256" key="6">
    <source>
        <dbReference type="ARBA" id="ARBA00022763"/>
    </source>
</evidence>
<dbReference type="AlphaFoldDB" id="A0A1E3JQK1"/>
<dbReference type="FunFam" id="1.10.150.20:FF:000071">
    <property type="entry name" value="Flap endonuclease 1"/>
    <property type="match status" value="1"/>
</dbReference>
<dbReference type="PANTHER" id="PTHR11081:SF9">
    <property type="entry name" value="FLAP ENDONUCLEASE 1"/>
    <property type="match status" value="1"/>
</dbReference>
<keyword evidence="12 13" id="KW-0539">Nucleus</keyword>
<dbReference type="SUPFAM" id="SSF88723">
    <property type="entry name" value="PIN domain-like"/>
    <property type="match status" value="1"/>
</dbReference>
<comment type="similarity">
    <text evidence="13">Belongs to the XPG/RAD2 endonuclease family. FEN1 subfamily.</text>
</comment>
<dbReference type="InterPro" id="IPR006086">
    <property type="entry name" value="XPG-I_dom"/>
</dbReference>
<dbReference type="GO" id="GO:0008409">
    <property type="term" value="F:5'-3' exonuclease activity"/>
    <property type="evidence" value="ECO:0007669"/>
    <property type="project" value="UniProtKB-UniRule"/>
</dbReference>
<dbReference type="SUPFAM" id="SSF47807">
    <property type="entry name" value="5' to 3' exonuclease, C-terminal subdomain"/>
    <property type="match status" value="1"/>
</dbReference>
<evidence type="ECO:0000256" key="1">
    <source>
        <dbReference type="ARBA" id="ARBA00022553"/>
    </source>
</evidence>
<dbReference type="InterPro" id="IPR019974">
    <property type="entry name" value="XPG_CS"/>
</dbReference>
<dbReference type="Pfam" id="PF00867">
    <property type="entry name" value="XPG_I"/>
    <property type="match status" value="1"/>
</dbReference>
<evidence type="ECO:0000256" key="7">
    <source>
        <dbReference type="ARBA" id="ARBA00022801"/>
    </source>
</evidence>
<evidence type="ECO:0000256" key="10">
    <source>
        <dbReference type="ARBA" id="ARBA00023128"/>
    </source>
</evidence>
<feature type="compositionally biased region" description="Basic and acidic residues" evidence="14">
    <location>
        <begin position="444"/>
        <end position="464"/>
    </location>
</feature>
<reference evidence="17 18" key="1">
    <citation type="submission" date="2016-06" db="EMBL/GenBank/DDBJ databases">
        <title>Evolution of pathogenesis and genome organization in the Tremellales.</title>
        <authorList>
            <person name="Cuomo C."/>
            <person name="Litvintseva A."/>
            <person name="Heitman J."/>
            <person name="Chen Y."/>
            <person name="Sun S."/>
            <person name="Springer D."/>
            <person name="Dromer F."/>
            <person name="Young S."/>
            <person name="Zeng Q."/>
            <person name="Chapman S."/>
            <person name="Gujja S."/>
            <person name="Saif S."/>
            <person name="Birren B."/>
        </authorList>
    </citation>
    <scope>NUCLEOTIDE SEQUENCE [LARGE SCALE GENOMIC DNA]</scope>
    <source>
        <strain evidence="17 18">CBS 6273</strain>
    </source>
</reference>
<dbReference type="SMART" id="SM00485">
    <property type="entry name" value="XPGN"/>
    <property type="match status" value="1"/>
</dbReference>
<name>A0A1E3JQK1_9TREE</name>
<dbReference type="EC" id="3.1.-.-" evidence="13"/>
<evidence type="ECO:0000313" key="18">
    <source>
        <dbReference type="Proteomes" id="UP000095149"/>
    </source>
</evidence>
<dbReference type="EMBL" id="MEKH01000009">
    <property type="protein sequence ID" value="ODO03151.1"/>
    <property type="molecule type" value="Genomic_DNA"/>
</dbReference>
<evidence type="ECO:0000256" key="12">
    <source>
        <dbReference type="ARBA" id="ARBA00023242"/>
    </source>
</evidence>
<keyword evidence="9 13" id="KW-0460">Magnesium</keyword>
<keyword evidence="5 13" id="KW-0255">Endonuclease</keyword>
<keyword evidence="11 13" id="KW-0234">DNA repair</keyword>
<keyword evidence="1 13" id="KW-0597">Phosphoprotein</keyword>
<dbReference type="InterPro" id="IPR006084">
    <property type="entry name" value="XPG/Rad2"/>
</dbReference>
<evidence type="ECO:0000256" key="4">
    <source>
        <dbReference type="ARBA" id="ARBA00022723"/>
    </source>
</evidence>
<keyword evidence="3 13" id="KW-0540">Nuclease</keyword>
<dbReference type="Gene3D" id="3.40.50.1010">
    <property type="entry name" value="5'-nuclease"/>
    <property type="match status" value="1"/>
</dbReference>
<dbReference type="GO" id="GO:0017108">
    <property type="term" value="F:5'-flap endonuclease activity"/>
    <property type="evidence" value="ECO:0007669"/>
    <property type="project" value="UniProtKB-UniRule"/>
</dbReference>
<dbReference type="GO" id="GO:0005654">
    <property type="term" value="C:nucleoplasm"/>
    <property type="evidence" value="ECO:0007669"/>
    <property type="project" value="UniProtKB-SubCell"/>
</dbReference>
<dbReference type="GO" id="GO:0043137">
    <property type="term" value="P:DNA replication, removal of RNA primer"/>
    <property type="evidence" value="ECO:0007669"/>
    <property type="project" value="UniProtKB-UniRule"/>
</dbReference>
<dbReference type="InterPro" id="IPR036279">
    <property type="entry name" value="5-3_exonuclease_C_sf"/>
</dbReference>
<evidence type="ECO:0000256" key="13">
    <source>
        <dbReference type="HAMAP-Rule" id="MF_03140"/>
    </source>
</evidence>
<protein>
    <recommendedName>
        <fullName evidence="13">Flap endonuclease 1</fullName>
        <shortName evidence="13">FEN-1</shortName>
        <ecNumber evidence="13">3.1.-.-</ecNumber>
    </recommendedName>
    <alternativeName>
        <fullName evidence="13">Flap structure-specific endonuclease 1</fullName>
    </alternativeName>
</protein>
<comment type="function">
    <text evidence="13">Structure-specific nuclease with 5'-flap endonuclease and 5'-3' exonuclease activities involved in DNA replication and repair. During DNA replication, cleaves the 5'-overhanging flap structure that is generated by displacement synthesis when DNA polymerase encounters the 5'-end of a downstream Okazaki fragment. It enters the flap from the 5'-end and then tracks to cleave the flap base, leaving a nick for ligation. Also involved in the long patch base excision repair (LP-BER) pathway, by cleaving within the apurinic/apyrimidinic (AP) site-terminated flap. Acts as a genome stabilization factor that prevents flaps from equilibrating into structures that lead to duplications and deletions. Also possesses 5'-3' exonuclease activity on nicked or gapped double-stranded DNA, and exhibits RNase H activity. Also involved in replication and repair of rDNA and in repairing mitochondrial DNA.</text>
</comment>
<dbReference type="OrthoDB" id="1937206at2759"/>
<feature type="compositionally biased region" description="Acidic residues" evidence="14">
    <location>
        <begin position="287"/>
        <end position="307"/>
    </location>
</feature>
<dbReference type="HAMAP" id="MF_00614">
    <property type="entry name" value="Fen"/>
    <property type="match status" value="1"/>
</dbReference>
<evidence type="ECO:0000256" key="11">
    <source>
        <dbReference type="ARBA" id="ARBA00023204"/>
    </source>
</evidence>
<dbReference type="SMART" id="SM00484">
    <property type="entry name" value="XPGI"/>
    <property type="match status" value="1"/>
</dbReference>
<dbReference type="Gene3D" id="1.10.150.20">
    <property type="entry name" value="5' to 3' exonuclease, C-terminal subdomain"/>
    <property type="match status" value="1"/>
</dbReference>
<accession>A0A1E3JQK1</accession>
<gene>
    <name evidence="17" type="ORF">I350_05996</name>
</gene>
<keyword evidence="8 13" id="KW-0269">Exonuclease</keyword>
<dbReference type="Proteomes" id="UP000095149">
    <property type="component" value="Unassembled WGS sequence"/>
</dbReference>
<evidence type="ECO:0000259" key="15">
    <source>
        <dbReference type="SMART" id="SM00484"/>
    </source>
</evidence>
<dbReference type="Pfam" id="PF00752">
    <property type="entry name" value="XPG_N"/>
    <property type="match status" value="1"/>
</dbReference>
<evidence type="ECO:0000256" key="14">
    <source>
        <dbReference type="SAM" id="MobiDB-lite"/>
    </source>
</evidence>
<feature type="domain" description="XPG-I" evidence="15">
    <location>
        <begin position="154"/>
        <end position="226"/>
    </location>
</feature>
<keyword evidence="7 13" id="KW-0378">Hydrolase</keyword>
<sequence length="464" mass="51269">MGIKGLTGLLSENAPKCMKDHQMKTASLCPCPLFGRKVAIDASMSIYQFLIAVRQQDGQMLMNENGDVTSHLMGFFYRTIRMVDHGIKPCYIFDGKPPDLKGSVLAKRFAGREKAKEGEEEAKETGTAEDVDKLARRQVRVTREHNEECKKLLTLMGIPVVTAPGEAEAQCAELARAGKVYAAGSEDMDTLTFHSPILLRHLTFSEAKKMPISEINLEVALRDLEMTMDQFIELCVLLGCDYLEPCKGIGPKTALKLMREHGSLGKVVEHIRGKMAEKAEEIKAAQEEEAEAEGEAETYESEPESEEGGGTVMNSDGEEVPGPTPQKKTPKKKAPVKKKKVGSAGMQIPEFWPWEEAKQLFIKPDVIKGDDLPLEWKAPDVDGLVDFLCRDKGFNEERVRAGAAKLTRMLTAKQQGRLDGFFTVKPKSKDAESSSNTKGKPIAKGKDTKRKAEEKDGPKKKGKK</sequence>
<dbReference type="InterPro" id="IPR029060">
    <property type="entry name" value="PIN-like_dom_sf"/>
</dbReference>
<evidence type="ECO:0000256" key="9">
    <source>
        <dbReference type="ARBA" id="ARBA00022842"/>
    </source>
</evidence>
<dbReference type="PANTHER" id="PTHR11081">
    <property type="entry name" value="FLAP ENDONUCLEASE FAMILY MEMBER"/>
    <property type="match status" value="1"/>
</dbReference>
<dbReference type="CDD" id="cd09867">
    <property type="entry name" value="PIN_FEN1"/>
    <property type="match status" value="1"/>
</dbReference>
<keyword evidence="2 13" id="KW-0235">DNA replication</keyword>
<dbReference type="PROSITE" id="PS00841">
    <property type="entry name" value="XPG_1"/>
    <property type="match status" value="1"/>
</dbReference>
<keyword evidence="10 13" id="KW-0496">Mitochondrion</keyword>
<keyword evidence="6 13" id="KW-0227">DNA damage</keyword>
<feature type="domain" description="XPG N-terminal" evidence="16">
    <location>
        <begin position="1"/>
        <end position="115"/>
    </location>
</feature>
<dbReference type="GO" id="GO:0000287">
    <property type="term" value="F:magnesium ion binding"/>
    <property type="evidence" value="ECO:0007669"/>
    <property type="project" value="UniProtKB-UniRule"/>
</dbReference>
<dbReference type="GO" id="GO:0005730">
    <property type="term" value="C:nucleolus"/>
    <property type="evidence" value="ECO:0007669"/>
    <property type="project" value="UniProtKB-SubCell"/>
</dbReference>
<feature type="region of interest" description="Disordered" evidence="14">
    <location>
        <begin position="282"/>
        <end position="342"/>
    </location>
</feature>
<evidence type="ECO:0000256" key="2">
    <source>
        <dbReference type="ARBA" id="ARBA00022705"/>
    </source>
</evidence>
<evidence type="ECO:0000256" key="5">
    <source>
        <dbReference type="ARBA" id="ARBA00022759"/>
    </source>
</evidence>
<comment type="subcellular location">
    <subcellularLocation>
        <location evidence="13">Nucleus</location>
        <location evidence="13">Nucleolus</location>
    </subcellularLocation>
    <subcellularLocation>
        <location evidence="13">Nucleus</location>
        <location evidence="13">Nucleoplasm</location>
    </subcellularLocation>
    <subcellularLocation>
        <location evidence="13">Mitochondrion</location>
    </subcellularLocation>
    <text evidence="13">Resides mostly in the nucleoli and relocalizes to the nucleoplasm upon DNA damage.</text>
</comment>
<evidence type="ECO:0000256" key="8">
    <source>
        <dbReference type="ARBA" id="ARBA00022839"/>
    </source>
</evidence>
<dbReference type="GO" id="GO:0003677">
    <property type="term" value="F:DNA binding"/>
    <property type="evidence" value="ECO:0007669"/>
    <property type="project" value="UniProtKB-UniRule"/>
</dbReference>
<comment type="cofactor">
    <cofactor evidence="13">
        <name>Mg(2+)</name>
        <dbReference type="ChEBI" id="CHEBI:18420"/>
    </cofactor>
    <text evidence="13">Binds 2 magnesium ions per subunit. They probably participate in the reaction catalyzed by the enzyme. May bind an additional third magnesium ion after substrate binding.</text>
</comment>
<evidence type="ECO:0000313" key="17">
    <source>
        <dbReference type="EMBL" id="ODO03151.1"/>
    </source>
</evidence>
<dbReference type="InterPro" id="IPR008918">
    <property type="entry name" value="HhH2"/>
</dbReference>
<organism evidence="17 18">
    <name type="scientific">Cryptococcus amylolentus CBS 6273</name>
    <dbReference type="NCBI Taxonomy" id="1296118"/>
    <lineage>
        <taxon>Eukaryota</taxon>
        <taxon>Fungi</taxon>
        <taxon>Dikarya</taxon>
        <taxon>Basidiomycota</taxon>
        <taxon>Agaricomycotina</taxon>
        <taxon>Tremellomycetes</taxon>
        <taxon>Tremellales</taxon>
        <taxon>Cryptococcaceae</taxon>
        <taxon>Cryptococcus</taxon>
    </lineage>
</organism>
<dbReference type="PRINTS" id="PR00853">
    <property type="entry name" value="XPGRADSUPER"/>
</dbReference>
<dbReference type="GO" id="GO:0006284">
    <property type="term" value="P:base-excision repair"/>
    <property type="evidence" value="ECO:0007669"/>
    <property type="project" value="UniProtKB-UniRule"/>
</dbReference>
<dbReference type="FunFam" id="3.40.50.1010:FF:000003">
    <property type="entry name" value="Flap endonuclease 1"/>
    <property type="match status" value="1"/>
</dbReference>
<dbReference type="InterPro" id="IPR006085">
    <property type="entry name" value="XPG_DNA_repair_N"/>
</dbReference>
<dbReference type="InterPro" id="IPR023426">
    <property type="entry name" value="Flap_endonuc"/>
</dbReference>
<dbReference type="GO" id="GO:0005739">
    <property type="term" value="C:mitochondrion"/>
    <property type="evidence" value="ECO:0007669"/>
    <property type="project" value="UniProtKB-SubCell"/>
</dbReference>